<dbReference type="Gene3D" id="2.60.40.10">
    <property type="entry name" value="Immunoglobulins"/>
    <property type="match status" value="1"/>
</dbReference>
<feature type="coiled-coil region" evidence="5">
    <location>
        <begin position="705"/>
        <end position="757"/>
    </location>
</feature>
<keyword evidence="1" id="KW-0597">Phosphoprotein</keyword>
<keyword evidence="7" id="KW-0732">Signal</keyword>
<evidence type="ECO:0000259" key="8">
    <source>
        <dbReference type="PROSITE" id="PS01124"/>
    </source>
</evidence>
<evidence type="ECO:0000313" key="9">
    <source>
        <dbReference type="EMBL" id="TXE07191.1"/>
    </source>
</evidence>
<dbReference type="PANTHER" id="PTHR43547">
    <property type="entry name" value="TWO-COMPONENT HISTIDINE KINASE"/>
    <property type="match status" value="1"/>
</dbReference>
<evidence type="ECO:0000256" key="7">
    <source>
        <dbReference type="SAM" id="SignalP"/>
    </source>
</evidence>
<keyword evidence="6" id="KW-0472">Membrane</keyword>
<dbReference type="InterPro" id="IPR009057">
    <property type="entry name" value="Homeodomain-like_sf"/>
</dbReference>
<feature type="chain" id="PRO_5022884764" evidence="7">
    <location>
        <begin position="20"/>
        <end position="1244"/>
    </location>
</feature>
<dbReference type="RefSeq" id="WP_147137062.1">
    <property type="nucleotide sequence ID" value="NZ_VOSC01000030.1"/>
</dbReference>
<evidence type="ECO:0000256" key="1">
    <source>
        <dbReference type="ARBA" id="ARBA00022553"/>
    </source>
</evidence>
<gene>
    <name evidence="9" type="ORF">FUA26_13280</name>
</gene>
<dbReference type="GO" id="GO:0043565">
    <property type="term" value="F:sequence-specific DNA binding"/>
    <property type="evidence" value="ECO:0007669"/>
    <property type="project" value="InterPro"/>
</dbReference>
<dbReference type="Pfam" id="PF12833">
    <property type="entry name" value="HTH_18"/>
    <property type="match status" value="1"/>
</dbReference>
<keyword evidence="6" id="KW-1133">Transmembrane helix</keyword>
<dbReference type="AlphaFoldDB" id="A0A5C7AFI9"/>
<evidence type="ECO:0000256" key="4">
    <source>
        <dbReference type="ARBA" id="ARBA00023163"/>
    </source>
</evidence>
<accession>A0A5C7AFI9</accession>
<keyword evidence="4" id="KW-0804">Transcription</keyword>
<organism evidence="9 10">
    <name type="scientific">Seonamhaeicola algicola</name>
    <dbReference type="NCBI Taxonomy" id="1719036"/>
    <lineage>
        <taxon>Bacteria</taxon>
        <taxon>Pseudomonadati</taxon>
        <taxon>Bacteroidota</taxon>
        <taxon>Flavobacteriia</taxon>
        <taxon>Flavobacteriales</taxon>
        <taxon>Flavobacteriaceae</taxon>
    </lineage>
</organism>
<feature type="signal peptide" evidence="7">
    <location>
        <begin position="1"/>
        <end position="19"/>
    </location>
</feature>
<keyword evidence="5" id="KW-0175">Coiled coil</keyword>
<dbReference type="Gene3D" id="1.10.10.60">
    <property type="entry name" value="Homeodomain-like"/>
    <property type="match status" value="1"/>
</dbReference>
<dbReference type="OrthoDB" id="1522078at2"/>
<name>A0A5C7AFI9_9FLAO</name>
<evidence type="ECO:0000256" key="5">
    <source>
        <dbReference type="SAM" id="Coils"/>
    </source>
</evidence>
<keyword evidence="10" id="KW-1185">Reference proteome</keyword>
<keyword evidence="6" id="KW-0812">Transmembrane</keyword>
<dbReference type="EMBL" id="VOSC01000030">
    <property type="protein sequence ID" value="TXE07191.1"/>
    <property type="molecule type" value="Genomic_DNA"/>
</dbReference>
<dbReference type="PROSITE" id="PS00041">
    <property type="entry name" value="HTH_ARAC_FAMILY_1"/>
    <property type="match status" value="1"/>
</dbReference>
<dbReference type="PROSITE" id="PS01124">
    <property type="entry name" value="HTH_ARAC_FAMILY_2"/>
    <property type="match status" value="1"/>
</dbReference>
<evidence type="ECO:0000256" key="2">
    <source>
        <dbReference type="ARBA" id="ARBA00023015"/>
    </source>
</evidence>
<dbReference type="InterPro" id="IPR013783">
    <property type="entry name" value="Ig-like_fold"/>
</dbReference>
<dbReference type="InterPro" id="IPR018060">
    <property type="entry name" value="HTH_AraC"/>
</dbReference>
<keyword evidence="3" id="KW-0238">DNA-binding</keyword>
<comment type="caution">
    <text evidence="9">The sequence shown here is derived from an EMBL/GenBank/DDBJ whole genome shotgun (WGS) entry which is preliminary data.</text>
</comment>
<dbReference type="PANTHER" id="PTHR43547:SF2">
    <property type="entry name" value="HYBRID SIGNAL TRANSDUCTION HISTIDINE KINASE C"/>
    <property type="match status" value="1"/>
</dbReference>
<feature type="transmembrane region" description="Helical" evidence="6">
    <location>
        <begin position="676"/>
        <end position="696"/>
    </location>
</feature>
<dbReference type="Pfam" id="PF07494">
    <property type="entry name" value="Reg_prop"/>
    <property type="match status" value="3"/>
</dbReference>
<dbReference type="GO" id="GO:0000155">
    <property type="term" value="F:phosphorelay sensor kinase activity"/>
    <property type="evidence" value="ECO:0007669"/>
    <property type="project" value="TreeGrafter"/>
</dbReference>
<reference evidence="10" key="1">
    <citation type="submission" date="2019-08" db="EMBL/GenBank/DDBJ databases">
        <title>Seonamhaeicola sediminis sp. nov., isolated from marine sediment.</title>
        <authorList>
            <person name="Cao W.R."/>
        </authorList>
    </citation>
    <scope>NUCLEOTIDE SEQUENCE [LARGE SCALE GENOMIC DNA]</scope>
    <source>
        <strain evidence="10">Gy8</strain>
    </source>
</reference>
<feature type="domain" description="HTH araC/xylS-type" evidence="8">
    <location>
        <begin position="1135"/>
        <end position="1234"/>
    </location>
</feature>
<dbReference type="InterPro" id="IPR020449">
    <property type="entry name" value="Tscrpt_reg_AraC-type_HTH"/>
</dbReference>
<dbReference type="Gene3D" id="2.130.10.10">
    <property type="entry name" value="YVTN repeat-like/Quinoprotein amine dehydrogenase"/>
    <property type="match status" value="2"/>
</dbReference>
<keyword evidence="2" id="KW-0805">Transcription regulation</keyword>
<evidence type="ECO:0000256" key="6">
    <source>
        <dbReference type="SAM" id="Phobius"/>
    </source>
</evidence>
<dbReference type="InterPro" id="IPR015943">
    <property type="entry name" value="WD40/YVTN_repeat-like_dom_sf"/>
</dbReference>
<evidence type="ECO:0000313" key="10">
    <source>
        <dbReference type="Proteomes" id="UP000321790"/>
    </source>
</evidence>
<dbReference type="SMART" id="SM00342">
    <property type="entry name" value="HTH_ARAC"/>
    <property type="match status" value="1"/>
</dbReference>
<proteinExistence type="predicted"/>
<dbReference type="SUPFAM" id="SSF63829">
    <property type="entry name" value="Calcium-dependent phosphotriesterase"/>
    <property type="match status" value="2"/>
</dbReference>
<dbReference type="Proteomes" id="UP000321790">
    <property type="component" value="Unassembled WGS sequence"/>
</dbReference>
<dbReference type="InterPro" id="IPR018062">
    <property type="entry name" value="HTH_AraC-typ_CS"/>
</dbReference>
<evidence type="ECO:0000256" key="3">
    <source>
        <dbReference type="ARBA" id="ARBA00023125"/>
    </source>
</evidence>
<protein>
    <submittedName>
        <fullName evidence="9">Helix-turn-helix domain-containing protein</fullName>
    </submittedName>
</protein>
<sequence>MLQKIFTLLLLLFSLSNWSQNLKFETFETSSGLSNNSITDIENDANGGLWIATWDGLNYYDGDNFTVFKHKKNDETSLPGNDIIQLAKDKNNSIWLLTKDYKVSQYLGNNTFQHFNFTNPVIRIYNNNTKNIVVQTTKSLYVYKNGGFKKTYNTQTHTNNNYNAFKQTLLKKYPDVIVNDIIKDDNGNIWFATRNNGLFILPNTPENINNTKIDHYVSDIYSNYSFKSNEINTLHKDVFGNIWLGHKDGGLSMAYSNSENIKTIASHPKKFPHLPNETIRAITKDDNGNIWLGYYTKGLYFFSKKTNCYLEFEIKEALTNSNWLRVRSLFTASDGSLWVGTYAGIIKIKQNKYTLYSASNTPELPNNRNYNFFESNKQLWIACWGGLAKFNLNKNKFEHFKNEDTLLKFNIRNIIVKNNNITIATENNGVLIFDIKKGDLKKITTKNGILGNSIFSIYFDENTNNYWFASLGGVSVYNLENGLVKNITEFDGLPSHMVYSLVNNLNKVWVSTTKGIAAINKNTFKVHATNPKEGWQAAEFSEGAYYQDPKGIIYFGGIRGLNFFHPNDIKFKHPIAKLNILINKTPVVNDTIVKAHYNNNLSANVKTILFPSNTKTSIYYKLNNFDTNWHLLKGNTISYNNLPFGFYELLIKNGNLQVPETKAFVLKINKPFYNTFTFYALVTFFVLACVGYISFIRHRSIKHHNKKLEQQIALRTHEIEQQKEHLLIANNKLDEKNKEISIQKEKLLKLHNNLKSEAFEIEKFKTFALSEFREPVSEIIKQTQNITSQLEIKETILKQGSKLINLISEWNYLDHVKDLGKPKRTSVNIQPIIEKFIEKQKLILQQNTINFNCEITSKIPWVEIDILRFKLLLQYIFHDIIKYSDSETQLNTIIKYKNNALTIITESNSETLKSNWYNIKHYSPYFRASKTLIKDLNATITHTTEHIFKNHIFIPVTEVDTNAQVIQTVSWKHLSSTSKTILNGNNILVYCHQNNFDIANQLLLNKAYNLIFENEVTNAVAVTKNSIINAIILYQASINSKLVSFLNTLKQDLASQNIPIIYISEAIDYNLQEQSIELGIDTVIQLPATRNYISKKITAYIEQKSTKSNQKLQQQIFKILTDKNDLETPNEKLIKKSLQLIKNNIQDTNFNVEKLITLLEISRVKCYRVFKEVLNQSPSDIIIKLRLEKACYLLKNKNLNISEVSFECGYNDPKYFSRLFKKTYSISPKAYKAQNTKPAVNARL</sequence>
<dbReference type="InterPro" id="IPR011110">
    <property type="entry name" value="Reg_prop"/>
</dbReference>
<dbReference type="GO" id="GO:0003700">
    <property type="term" value="F:DNA-binding transcription factor activity"/>
    <property type="evidence" value="ECO:0007669"/>
    <property type="project" value="InterPro"/>
</dbReference>
<dbReference type="PRINTS" id="PR00032">
    <property type="entry name" value="HTHARAC"/>
</dbReference>
<dbReference type="SUPFAM" id="SSF46689">
    <property type="entry name" value="Homeodomain-like"/>
    <property type="match status" value="1"/>
</dbReference>